<dbReference type="InterPro" id="IPR011990">
    <property type="entry name" value="TPR-like_helical_dom_sf"/>
</dbReference>
<organism evidence="2 3">
    <name type="scientific">Methylomarinovum caldicuralii</name>
    <dbReference type="NCBI Taxonomy" id="438856"/>
    <lineage>
        <taxon>Bacteria</taxon>
        <taxon>Pseudomonadati</taxon>
        <taxon>Pseudomonadota</taxon>
        <taxon>Gammaproteobacteria</taxon>
        <taxon>Methylococcales</taxon>
        <taxon>Methylothermaceae</taxon>
        <taxon>Methylomarinovum</taxon>
    </lineage>
</organism>
<protein>
    <submittedName>
        <fullName evidence="2">Uncharacterized protein</fullName>
    </submittedName>
</protein>
<dbReference type="Proteomes" id="UP001321825">
    <property type="component" value="Chromosome"/>
</dbReference>
<evidence type="ECO:0000256" key="1">
    <source>
        <dbReference type="SAM" id="Phobius"/>
    </source>
</evidence>
<dbReference type="AlphaFoldDB" id="A0AAU9C4W5"/>
<feature type="transmembrane region" description="Helical" evidence="1">
    <location>
        <begin position="36"/>
        <end position="54"/>
    </location>
</feature>
<keyword evidence="1" id="KW-0472">Membrane</keyword>
<accession>A0AAU9C4W5</accession>
<proteinExistence type="predicted"/>
<name>A0AAU9C4W5_9GAMM</name>
<dbReference type="Gene3D" id="1.25.40.10">
    <property type="entry name" value="Tetratricopeptide repeat domain"/>
    <property type="match status" value="1"/>
</dbReference>
<feature type="transmembrane region" description="Helical" evidence="1">
    <location>
        <begin position="66"/>
        <end position="85"/>
    </location>
</feature>
<evidence type="ECO:0000313" key="3">
    <source>
        <dbReference type="Proteomes" id="UP001321825"/>
    </source>
</evidence>
<dbReference type="EMBL" id="AP024714">
    <property type="protein sequence ID" value="BCX82245.1"/>
    <property type="molecule type" value="Genomic_DNA"/>
</dbReference>
<gene>
    <name evidence="2" type="ORF">MIT9_P1830</name>
</gene>
<dbReference type="KEGG" id="mcau:MIT9_P1830"/>
<keyword evidence="1" id="KW-1133">Transmembrane helix</keyword>
<keyword evidence="3" id="KW-1185">Reference proteome</keyword>
<reference evidence="3" key="1">
    <citation type="journal article" date="2024" name="Int. J. Syst. Evol. Microbiol.">
        <title>Methylomarinovum tepidoasis sp. nov., a moderately thermophilic methanotroph of the family Methylothermaceae isolated from a deep-sea hydrothermal field.</title>
        <authorList>
            <person name="Hirayama H."/>
            <person name="Takaki Y."/>
            <person name="Abe M."/>
            <person name="Miyazaki M."/>
            <person name="Uematsu K."/>
            <person name="Matsui Y."/>
            <person name="Takai K."/>
        </authorList>
    </citation>
    <scope>NUCLEOTIDE SEQUENCE [LARGE SCALE GENOMIC DNA]</scope>
    <source>
        <strain evidence="3">IT-9</strain>
    </source>
</reference>
<evidence type="ECO:0000313" key="2">
    <source>
        <dbReference type="EMBL" id="BCX82245.1"/>
    </source>
</evidence>
<sequence length="276" mass="31007">MNGYHPWKRALALASLTAILMMLLHATVDFSLQIPANTVLFTLMLALAWVCATPASAKPSADLPRLSWAVLLPTLIVLQVLAFRLSASDYISNESFAKVQSWQATSPPPWNEWRQTYHLQQKAVSLAPDNAWALVNLARLNHWRHAFTNGRQPEIDRVSLQQLLRAAAAQPADARIWLAIATAHLHQGQVGSLFRQAVHHAFRLAPWETKLQWSLLRLLTAAYPYLKPKERTLLCTVLNHNLRLQPDRTRRYLLDSKIPAGRCSETTAGTVEPNAP</sequence>
<keyword evidence="1" id="KW-0812">Transmembrane</keyword>